<name>A0A077HMF8_9CORY</name>
<dbReference type="EMBL" id="CP009215">
    <property type="protein sequence ID" value="AIL97591.1"/>
    <property type="molecule type" value="Genomic_DNA"/>
</dbReference>
<dbReference type="GO" id="GO:0009116">
    <property type="term" value="P:nucleoside metabolic process"/>
    <property type="evidence" value="ECO:0007669"/>
    <property type="project" value="InterPro"/>
</dbReference>
<proteinExistence type="predicted"/>
<evidence type="ECO:0000259" key="1">
    <source>
        <dbReference type="Pfam" id="PF01048"/>
    </source>
</evidence>
<dbReference type="SUPFAM" id="SSF53167">
    <property type="entry name" value="Purine and uridine phosphorylases"/>
    <property type="match status" value="1"/>
</dbReference>
<dbReference type="STRING" id="401472.CUREI_10165"/>
<dbReference type="GO" id="GO:0005829">
    <property type="term" value="C:cytosol"/>
    <property type="evidence" value="ECO:0007669"/>
    <property type="project" value="TreeGrafter"/>
</dbReference>
<dbReference type="PANTHER" id="PTHR46832:SF1">
    <property type="entry name" value="5'-METHYLTHIOADENOSINE_S-ADENOSYLHOMOCYSTEINE NUCLEOSIDASE"/>
    <property type="match status" value="1"/>
</dbReference>
<dbReference type="AlphaFoldDB" id="A0A077HMF8"/>
<sequence>MSGKQSDLLIVAAMKEEAADIMSGGDHEVLVTGIGTLPAAIALTRRLSEGPLPSRVINVGTAGALVDLAPGVYEVSDAVKHDFKVGGTSEITDFVYPRWFTFEPLTDLPKAKLATGDAFVNRSDLRDELARECQLVDMEGYALAAVCSTFGVPLTLLKQVSDSADESASEVWEAALERARVELEQALREHLR</sequence>
<dbReference type="RefSeq" id="WP_038613145.1">
    <property type="nucleotide sequence ID" value="NZ_CAMIAM010000036.1"/>
</dbReference>
<dbReference type="NCBIfam" id="NF004168">
    <property type="entry name" value="PRK05634.1"/>
    <property type="match status" value="1"/>
</dbReference>
<dbReference type="PANTHER" id="PTHR46832">
    <property type="entry name" value="5'-METHYLTHIOADENOSINE/S-ADENOSYLHOMOCYSTEINE NUCLEOSIDASE"/>
    <property type="match status" value="1"/>
</dbReference>
<dbReference type="KEGG" id="cuv:CUREI_10165"/>
<dbReference type="InterPro" id="IPR035994">
    <property type="entry name" value="Nucleoside_phosphorylase_sf"/>
</dbReference>
<feature type="domain" description="Nucleoside phosphorylase" evidence="1">
    <location>
        <begin position="29"/>
        <end position="189"/>
    </location>
</feature>
<organism evidence="2 3">
    <name type="scientific">Corynebacterium ureicelerivorans</name>
    <dbReference type="NCBI Taxonomy" id="401472"/>
    <lineage>
        <taxon>Bacteria</taxon>
        <taxon>Bacillati</taxon>
        <taxon>Actinomycetota</taxon>
        <taxon>Actinomycetes</taxon>
        <taxon>Mycobacteriales</taxon>
        <taxon>Corynebacteriaceae</taxon>
        <taxon>Corynebacterium</taxon>
    </lineage>
</organism>
<dbReference type="Gene3D" id="3.40.50.1580">
    <property type="entry name" value="Nucleoside phosphorylase domain"/>
    <property type="match status" value="1"/>
</dbReference>
<dbReference type="OrthoDB" id="3852236at2"/>
<dbReference type="GO" id="GO:0019284">
    <property type="term" value="P:L-methionine salvage from S-adenosylmethionine"/>
    <property type="evidence" value="ECO:0007669"/>
    <property type="project" value="TreeGrafter"/>
</dbReference>
<accession>A0A077HMF8</accession>
<dbReference type="HOGENOM" id="CLU_107471_1_0_11"/>
<reference evidence="2 3" key="1">
    <citation type="submission" date="2014-08" db="EMBL/GenBank/DDBJ databases">
        <title>Complete genome sequence of Corynebacterium ureicelerivorans DSM 45051, a lipophilic and urea-splitting isolate from a blood culture of a septicaemia patient.</title>
        <authorList>
            <person name="Tippelt A."/>
            <person name="Albersmeier A."/>
            <person name="Brinkrolf K."/>
            <person name="Ruckert C."/>
            <person name="Tauch A."/>
        </authorList>
    </citation>
    <scope>NUCLEOTIDE SEQUENCE [LARGE SCALE GENOMIC DNA]</scope>
    <source>
        <strain evidence="2 3">IMMIB RIV-2301</strain>
    </source>
</reference>
<protein>
    <submittedName>
        <fullName evidence="2">Nucleosidase</fullName>
    </submittedName>
</protein>
<evidence type="ECO:0000313" key="2">
    <source>
        <dbReference type="EMBL" id="AIL97591.1"/>
    </source>
</evidence>
<dbReference type="InterPro" id="IPR000845">
    <property type="entry name" value="Nucleoside_phosphorylase_d"/>
</dbReference>
<dbReference type="GO" id="GO:0008930">
    <property type="term" value="F:methylthioadenosine nucleosidase activity"/>
    <property type="evidence" value="ECO:0007669"/>
    <property type="project" value="TreeGrafter"/>
</dbReference>
<dbReference type="Pfam" id="PF01048">
    <property type="entry name" value="PNP_UDP_1"/>
    <property type="match status" value="1"/>
</dbReference>
<gene>
    <name evidence="2" type="ORF">CUREI_10165</name>
</gene>
<keyword evidence="3" id="KW-1185">Reference proteome</keyword>
<evidence type="ECO:0000313" key="3">
    <source>
        <dbReference type="Proteomes" id="UP000028939"/>
    </source>
</evidence>
<dbReference type="Proteomes" id="UP000028939">
    <property type="component" value="Chromosome"/>
</dbReference>
<dbReference type="GO" id="GO:0008782">
    <property type="term" value="F:adenosylhomocysteine nucleosidase activity"/>
    <property type="evidence" value="ECO:0007669"/>
    <property type="project" value="TreeGrafter"/>
</dbReference>